<dbReference type="Pfam" id="PF13440">
    <property type="entry name" value="Polysacc_synt_3"/>
    <property type="match status" value="1"/>
</dbReference>
<feature type="transmembrane region" description="Helical" evidence="7">
    <location>
        <begin position="116"/>
        <end position="137"/>
    </location>
</feature>
<evidence type="ECO:0000256" key="2">
    <source>
        <dbReference type="ARBA" id="ARBA00007430"/>
    </source>
</evidence>
<comment type="similarity">
    <text evidence="2">Belongs to the polysaccharide synthase family.</text>
</comment>
<feature type="transmembrane region" description="Helical" evidence="7">
    <location>
        <begin position="353"/>
        <end position="374"/>
    </location>
</feature>
<keyword evidence="6 7" id="KW-0472">Membrane</keyword>
<name>A0ABY5LP07_9VIBR</name>
<comment type="subcellular location">
    <subcellularLocation>
        <location evidence="1">Cell membrane</location>
        <topology evidence="1">Multi-pass membrane protein</topology>
    </subcellularLocation>
</comment>
<feature type="transmembrane region" description="Helical" evidence="7">
    <location>
        <begin position="44"/>
        <end position="62"/>
    </location>
</feature>
<dbReference type="Proteomes" id="UP001058602">
    <property type="component" value="Chromosome 2"/>
</dbReference>
<feature type="transmembrane region" description="Helical" evidence="7">
    <location>
        <begin position="83"/>
        <end position="104"/>
    </location>
</feature>
<protein>
    <submittedName>
        <fullName evidence="8">Oligosaccharide flippase family protein</fullName>
    </submittedName>
</protein>
<evidence type="ECO:0000256" key="6">
    <source>
        <dbReference type="ARBA" id="ARBA00023136"/>
    </source>
</evidence>
<keyword evidence="5 7" id="KW-1133">Transmembrane helix</keyword>
<feature type="transmembrane region" description="Helical" evidence="7">
    <location>
        <begin position="174"/>
        <end position="192"/>
    </location>
</feature>
<feature type="transmembrane region" description="Helical" evidence="7">
    <location>
        <begin position="21"/>
        <end position="38"/>
    </location>
</feature>
<dbReference type="PANTHER" id="PTHR30250">
    <property type="entry name" value="PST FAMILY PREDICTED COLANIC ACID TRANSPORTER"/>
    <property type="match status" value="1"/>
</dbReference>
<organism evidence="8 9">
    <name type="scientific">Vibrio japonicus</name>
    <dbReference type="NCBI Taxonomy" id="1824638"/>
    <lineage>
        <taxon>Bacteria</taxon>
        <taxon>Pseudomonadati</taxon>
        <taxon>Pseudomonadota</taxon>
        <taxon>Gammaproteobacteria</taxon>
        <taxon>Vibrionales</taxon>
        <taxon>Vibrionaceae</taxon>
        <taxon>Vibrio</taxon>
    </lineage>
</organism>
<keyword evidence="4 7" id="KW-0812">Transmembrane</keyword>
<proteinExistence type="inferred from homology"/>
<feature type="transmembrane region" description="Helical" evidence="7">
    <location>
        <begin position="149"/>
        <end position="168"/>
    </location>
</feature>
<keyword evidence="3" id="KW-1003">Cell membrane</keyword>
<dbReference type="RefSeq" id="WP_257086591.1">
    <property type="nucleotide sequence ID" value="NZ_CP102097.1"/>
</dbReference>
<evidence type="ECO:0000313" key="8">
    <source>
        <dbReference type="EMBL" id="UUM32890.1"/>
    </source>
</evidence>
<dbReference type="PANTHER" id="PTHR30250:SF10">
    <property type="entry name" value="LIPOPOLYSACCHARIDE BIOSYNTHESIS PROTEIN WZXC"/>
    <property type="match status" value="1"/>
</dbReference>
<evidence type="ECO:0000313" key="9">
    <source>
        <dbReference type="Proteomes" id="UP001058602"/>
    </source>
</evidence>
<gene>
    <name evidence="8" type="ORF">NP165_15120</name>
</gene>
<dbReference type="InterPro" id="IPR050833">
    <property type="entry name" value="Poly_Biosynth_Transport"/>
</dbReference>
<feature type="transmembrane region" description="Helical" evidence="7">
    <location>
        <begin position="446"/>
        <end position="468"/>
    </location>
</feature>
<keyword evidence="9" id="KW-1185">Reference proteome</keyword>
<feature type="transmembrane region" description="Helical" evidence="7">
    <location>
        <begin position="324"/>
        <end position="341"/>
    </location>
</feature>
<evidence type="ECO:0000256" key="7">
    <source>
        <dbReference type="SAM" id="Phobius"/>
    </source>
</evidence>
<evidence type="ECO:0000256" key="3">
    <source>
        <dbReference type="ARBA" id="ARBA00022475"/>
    </source>
</evidence>
<feature type="transmembrane region" description="Helical" evidence="7">
    <location>
        <begin position="284"/>
        <end position="304"/>
    </location>
</feature>
<evidence type="ECO:0000256" key="5">
    <source>
        <dbReference type="ARBA" id="ARBA00022989"/>
    </source>
</evidence>
<reference evidence="8" key="1">
    <citation type="submission" date="2022-07" db="EMBL/GenBank/DDBJ databases">
        <title>Complete genome of Vibrio japonicus strain JCM 31412T and phylogenomic assessment of the Nereis clade of the genus Vibrio.</title>
        <authorList>
            <person name="Shlafstein M.D."/>
            <person name="Emsley S.A."/>
            <person name="Ushijima B."/>
            <person name="Videau P."/>
            <person name="Saw J.H."/>
        </authorList>
    </citation>
    <scope>NUCLEOTIDE SEQUENCE</scope>
    <source>
        <strain evidence="8">JCM 31412</strain>
    </source>
</reference>
<feature type="transmembrane region" description="Helical" evidence="7">
    <location>
        <begin position="386"/>
        <end position="406"/>
    </location>
</feature>
<sequence>MLADLNKKIAVGYLWNLLAKWLNRSIGLISTLCLVRILEPDDFGIVALASIVLAFFVMISDAGTNKYLIKAKVCTDEMLNSAWSLNIVLKVACSFIVAVFAHQLAIYMNEPALSDVLLMSCLIPVISSLKNVGLVIYERELNYKPLTQLSVTVKIAIVPITLFFAFYLQNYWALVIGLIVSEVMTVAGSYRMHPYRPRWSMSLWSEQWSFSKWHLLSMTTGYVRSRIDAVLLGRYLTSSDVGIYRVSQEFAWLPFTELIAPATNSMYSGLTQVRDDKTELHNSILRYLAISYLLVVPSVFGIYALSELFTTVVLGDKWVEASPVIGLLAILMLSMPLNISLQSVLTNLSKVKYLIVLDTIMIAAIVGIITWFSGQSSFDILAYTEYRVSLVTVFILMLCVSYKLLINLSILRVVFVILLPMIPAIVMVNTLTLIRDHLQYPDVINLMVLASVGALVFVPTMLVIIMVAKQWIEEYAFIYSVLRKIKPSHRMSDSV</sequence>
<evidence type="ECO:0000256" key="1">
    <source>
        <dbReference type="ARBA" id="ARBA00004651"/>
    </source>
</evidence>
<evidence type="ECO:0000256" key="4">
    <source>
        <dbReference type="ARBA" id="ARBA00022692"/>
    </source>
</evidence>
<accession>A0ABY5LP07</accession>
<feature type="transmembrane region" description="Helical" evidence="7">
    <location>
        <begin position="413"/>
        <end position="434"/>
    </location>
</feature>
<dbReference type="EMBL" id="CP102097">
    <property type="protein sequence ID" value="UUM32890.1"/>
    <property type="molecule type" value="Genomic_DNA"/>
</dbReference>